<protein>
    <submittedName>
        <fullName evidence="1">Uncharacterized protein</fullName>
    </submittedName>
</protein>
<dbReference type="RefSeq" id="WP_035890818.1">
    <property type="nucleotide sequence ID" value="NZ_JNCF01000054.1"/>
</dbReference>
<name>A0A0A2SS79_9GAMM</name>
<keyword evidence="2" id="KW-1185">Reference proteome</keyword>
<sequence>MLLFSYKKTNIIEVGQQLSHSVDPIHRVGRLNLSLKVITRNQSCSEEANEISDEVKKHGNAISISNFYGAISPE</sequence>
<accession>A0A0A2SS79</accession>
<dbReference type="STRING" id="1498499.EP47_08895"/>
<evidence type="ECO:0000313" key="1">
    <source>
        <dbReference type="EMBL" id="KGP62591.1"/>
    </source>
</evidence>
<dbReference type="Proteomes" id="UP000054422">
    <property type="component" value="Unassembled WGS sequence"/>
</dbReference>
<dbReference type="AlphaFoldDB" id="A0A0A2SS79"/>
<evidence type="ECO:0000313" key="2">
    <source>
        <dbReference type="Proteomes" id="UP000054422"/>
    </source>
</evidence>
<gene>
    <name evidence="1" type="ORF">EP47_08895</name>
</gene>
<proteinExistence type="predicted"/>
<comment type="caution">
    <text evidence="1">The sequence shown here is derived from an EMBL/GenBank/DDBJ whole genome shotgun (WGS) entry which is preliminary data.</text>
</comment>
<organism evidence="1 2">
    <name type="scientific">Legionella norrlandica</name>
    <dbReference type="NCBI Taxonomy" id="1498499"/>
    <lineage>
        <taxon>Bacteria</taxon>
        <taxon>Pseudomonadati</taxon>
        <taxon>Pseudomonadota</taxon>
        <taxon>Gammaproteobacteria</taxon>
        <taxon>Legionellales</taxon>
        <taxon>Legionellaceae</taxon>
        <taxon>Legionella</taxon>
    </lineage>
</organism>
<dbReference type="EMBL" id="JNCF01000054">
    <property type="protein sequence ID" value="KGP62591.1"/>
    <property type="molecule type" value="Genomic_DNA"/>
</dbReference>
<reference evidence="1 2" key="1">
    <citation type="submission" date="2014-05" db="EMBL/GenBank/DDBJ databases">
        <authorList>
            <person name="Rizzardi K."/>
            <person name="Winiecka-Krusnell J."/>
            <person name="Ramliden M."/>
            <person name="Alm E."/>
            <person name="Andersson S."/>
            <person name="Byfors S."/>
        </authorList>
    </citation>
    <scope>NUCLEOTIDE SEQUENCE [LARGE SCALE GENOMIC DNA]</scope>
    <source>
        <strain evidence="1 2">LEGN</strain>
    </source>
</reference>